<dbReference type="GO" id="GO:0016491">
    <property type="term" value="F:oxidoreductase activity"/>
    <property type="evidence" value="ECO:0007669"/>
    <property type="project" value="InterPro"/>
</dbReference>
<dbReference type="OrthoDB" id="3509362at2759"/>
<dbReference type="PANTHER" id="PTHR43677:SF4">
    <property type="entry name" value="QUINONE OXIDOREDUCTASE-LIKE PROTEIN 2"/>
    <property type="match status" value="1"/>
</dbReference>
<dbReference type="InterPro" id="IPR036291">
    <property type="entry name" value="NAD(P)-bd_dom_sf"/>
</dbReference>
<dbReference type="InterPro" id="IPR020843">
    <property type="entry name" value="ER"/>
</dbReference>
<dbReference type="InterPro" id="IPR051397">
    <property type="entry name" value="Zn-ADH-like_protein"/>
</dbReference>
<dbReference type="SUPFAM" id="SSF50129">
    <property type="entry name" value="GroES-like"/>
    <property type="match status" value="1"/>
</dbReference>
<dbReference type="EMBL" id="KQ242594">
    <property type="protein sequence ID" value="KNC77949.1"/>
    <property type="molecule type" value="Genomic_DNA"/>
</dbReference>
<keyword evidence="3" id="KW-1185">Reference proteome</keyword>
<feature type="domain" description="Enoyl reductase (ER)" evidence="1">
    <location>
        <begin position="4"/>
        <end position="299"/>
    </location>
</feature>
<dbReference type="STRING" id="667725.A0A0L0FMF0"/>
<reference evidence="2 3" key="1">
    <citation type="submission" date="2011-02" db="EMBL/GenBank/DDBJ databases">
        <title>The Genome Sequence of Sphaeroforma arctica JP610.</title>
        <authorList>
            <consortium name="The Broad Institute Genome Sequencing Platform"/>
            <person name="Russ C."/>
            <person name="Cuomo C."/>
            <person name="Young S.K."/>
            <person name="Zeng Q."/>
            <person name="Gargeya S."/>
            <person name="Alvarado L."/>
            <person name="Berlin A."/>
            <person name="Chapman S.B."/>
            <person name="Chen Z."/>
            <person name="Freedman E."/>
            <person name="Gellesch M."/>
            <person name="Goldberg J."/>
            <person name="Griggs A."/>
            <person name="Gujja S."/>
            <person name="Heilman E."/>
            <person name="Heiman D."/>
            <person name="Howarth C."/>
            <person name="Mehta T."/>
            <person name="Neiman D."/>
            <person name="Pearson M."/>
            <person name="Roberts A."/>
            <person name="Saif S."/>
            <person name="Shea T."/>
            <person name="Shenoy N."/>
            <person name="Sisk P."/>
            <person name="Stolte C."/>
            <person name="Sykes S."/>
            <person name="White J."/>
            <person name="Yandava C."/>
            <person name="Burger G."/>
            <person name="Gray M.W."/>
            <person name="Holland P.W.H."/>
            <person name="King N."/>
            <person name="Lang F.B.F."/>
            <person name="Roger A.J."/>
            <person name="Ruiz-Trillo I."/>
            <person name="Haas B."/>
            <person name="Nusbaum C."/>
            <person name="Birren B."/>
        </authorList>
    </citation>
    <scope>NUCLEOTIDE SEQUENCE [LARGE SCALE GENOMIC DNA]</scope>
    <source>
        <strain evidence="2 3">JP610</strain>
    </source>
</reference>
<accession>A0A0L0FMF0</accession>
<dbReference type="RefSeq" id="XP_014151851.1">
    <property type="nucleotide sequence ID" value="XM_014296376.1"/>
</dbReference>
<dbReference type="AlphaFoldDB" id="A0A0L0FMF0"/>
<evidence type="ECO:0000313" key="2">
    <source>
        <dbReference type="EMBL" id="KNC77949.1"/>
    </source>
</evidence>
<dbReference type="Gene3D" id="3.90.180.10">
    <property type="entry name" value="Medium-chain alcohol dehydrogenases, catalytic domain"/>
    <property type="match status" value="1"/>
</dbReference>
<dbReference type="PANTHER" id="PTHR43677">
    <property type="entry name" value="SHORT-CHAIN DEHYDROGENASE/REDUCTASE"/>
    <property type="match status" value="1"/>
</dbReference>
<dbReference type="SUPFAM" id="SSF51735">
    <property type="entry name" value="NAD(P)-binding Rossmann-fold domains"/>
    <property type="match status" value="1"/>
</dbReference>
<protein>
    <recommendedName>
        <fullName evidence="1">Enoyl reductase (ER) domain-containing protein</fullName>
    </recommendedName>
</protein>
<dbReference type="Proteomes" id="UP000054560">
    <property type="component" value="Unassembled WGS sequence"/>
</dbReference>
<dbReference type="GeneID" id="25910110"/>
<dbReference type="Pfam" id="PF13602">
    <property type="entry name" value="ADH_zinc_N_2"/>
    <property type="match status" value="1"/>
</dbReference>
<dbReference type="SMART" id="SM00829">
    <property type="entry name" value="PKS_ER"/>
    <property type="match status" value="1"/>
</dbReference>
<sequence>MNRGGQLVKLDPRVWALAETHSQSFTVGDRVYGCMRFGACASYVNVPAHQIRKMPNNWNFSQGAAFTAQTLTSYYALKELGNIRSGKVVFIHSLAGGCGMQALKICEKLGASVIGTVGRPEKVLKLLERFPHLSIEQIIVRTTAKELGGQIDTALGYLQHKASIVSHSGIDIVMDAVLGDWFQPVYDRLRPGGRYIVYGAADMTPNSNKLGWNEWLRLGYQWLLRPKLDLLEVPSKNVGVMGFNLIHLLNDAELLLLLMEEMEALSLEPPHVGHEFEFSELVPALSLFRSGKTTGKVVLKV</sequence>
<name>A0A0L0FMF0_9EUKA</name>
<evidence type="ECO:0000259" key="1">
    <source>
        <dbReference type="SMART" id="SM00829"/>
    </source>
</evidence>
<dbReference type="InterPro" id="IPR011032">
    <property type="entry name" value="GroES-like_sf"/>
</dbReference>
<proteinExistence type="predicted"/>
<gene>
    <name evidence="2" type="ORF">SARC_09606</name>
</gene>
<evidence type="ECO:0000313" key="3">
    <source>
        <dbReference type="Proteomes" id="UP000054560"/>
    </source>
</evidence>
<organism evidence="2 3">
    <name type="scientific">Sphaeroforma arctica JP610</name>
    <dbReference type="NCBI Taxonomy" id="667725"/>
    <lineage>
        <taxon>Eukaryota</taxon>
        <taxon>Ichthyosporea</taxon>
        <taxon>Ichthyophonida</taxon>
        <taxon>Sphaeroforma</taxon>
    </lineage>
</organism>
<dbReference type="eggNOG" id="KOG1198">
    <property type="taxonomic scope" value="Eukaryota"/>
</dbReference>